<keyword evidence="3" id="KW-0472">Membrane</keyword>
<name>A0A844G2Z6_9BACT</name>
<gene>
    <name evidence="5" type="ORF">FYJ85_09850</name>
</gene>
<dbReference type="Gene3D" id="3.90.550.10">
    <property type="entry name" value="Spore Coat Polysaccharide Biosynthesis Protein SpsA, Chain A"/>
    <property type="match status" value="1"/>
</dbReference>
<dbReference type="Pfam" id="PF00535">
    <property type="entry name" value="Glycos_transf_2"/>
    <property type="match status" value="1"/>
</dbReference>
<keyword evidence="6" id="KW-1185">Reference proteome</keyword>
<dbReference type="Proteomes" id="UP000435649">
    <property type="component" value="Unassembled WGS sequence"/>
</dbReference>
<evidence type="ECO:0000259" key="4">
    <source>
        <dbReference type="Pfam" id="PF00535"/>
    </source>
</evidence>
<keyword evidence="3" id="KW-1133">Transmembrane helix</keyword>
<evidence type="ECO:0000313" key="6">
    <source>
        <dbReference type="Proteomes" id="UP000435649"/>
    </source>
</evidence>
<dbReference type="EMBL" id="VUNS01000009">
    <property type="protein sequence ID" value="MST97344.1"/>
    <property type="molecule type" value="Genomic_DNA"/>
</dbReference>
<dbReference type="CDD" id="cd00761">
    <property type="entry name" value="Glyco_tranf_GTA_type"/>
    <property type="match status" value="1"/>
</dbReference>
<keyword evidence="2 5" id="KW-0808">Transferase</keyword>
<comment type="caution">
    <text evidence="5">The sequence shown here is derived from an EMBL/GenBank/DDBJ whole genome shotgun (WGS) entry which is preliminary data.</text>
</comment>
<evidence type="ECO:0000313" key="5">
    <source>
        <dbReference type="EMBL" id="MST97344.1"/>
    </source>
</evidence>
<dbReference type="GO" id="GO:0016758">
    <property type="term" value="F:hexosyltransferase activity"/>
    <property type="evidence" value="ECO:0007669"/>
    <property type="project" value="UniProtKB-ARBA"/>
</dbReference>
<organism evidence="5 6">
    <name type="scientific">Victivallis lenta</name>
    <dbReference type="NCBI Taxonomy" id="2606640"/>
    <lineage>
        <taxon>Bacteria</taxon>
        <taxon>Pseudomonadati</taxon>
        <taxon>Lentisphaerota</taxon>
        <taxon>Lentisphaeria</taxon>
        <taxon>Victivallales</taxon>
        <taxon>Victivallaceae</taxon>
        <taxon>Victivallis</taxon>
    </lineage>
</organism>
<feature type="transmembrane region" description="Helical" evidence="3">
    <location>
        <begin position="328"/>
        <end position="346"/>
    </location>
</feature>
<evidence type="ECO:0000256" key="1">
    <source>
        <dbReference type="ARBA" id="ARBA00022676"/>
    </source>
</evidence>
<evidence type="ECO:0000256" key="3">
    <source>
        <dbReference type="SAM" id="Phobius"/>
    </source>
</evidence>
<evidence type="ECO:0000256" key="2">
    <source>
        <dbReference type="ARBA" id="ARBA00022679"/>
    </source>
</evidence>
<dbReference type="InterPro" id="IPR001173">
    <property type="entry name" value="Glyco_trans_2-like"/>
</dbReference>
<proteinExistence type="predicted"/>
<dbReference type="AlphaFoldDB" id="A0A844G2Z6"/>
<protein>
    <submittedName>
        <fullName evidence="5">Glycosyltransferase</fullName>
    </submittedName>
</protein>
<keyword evidence="1" id="KW-0328">Glycosyltransferase</keyword>
<dbReference type="PANTHER" id="PTHR22916:SF51">
    <property type="entry name" value="GLYCOSYLTRANSFERASE EPSH-RELATED"/>
    <property type="match status" value="1"/>
</dbReference>
<reference evidence="5 6" key="1">
    <citation type="submission" date="2019-08" db="EMBL/GenBank/DDBJ databases">
        <title>In-depth cultivation of the pig gut microbiome towards novel bacterial diversity and tailored functional studies.</title>
        <authorList>
            <person name="Wylensek D."/>
            <person name="Hitch T.C.A."/>
            <person name="Clavel T."/>
        </authorList>
    </citation>
    <scope>NUCLEOTIDE SEQUENCE [LARGE SCALE GENOMIC DNA]</scope>
    <source>
        <strain evidence="5 6">BBE-744-WT-12</strain>
    </source>
</reference>
<dbReference type="SUPFAM" id="SSF53448">
    <property type="entry name" value="Nucleotide-diphospho-sugar transferases"/>
    <property type="match status" value="1"/>
</dbReference>
<feature type="domain" description="Glycosyltransferase 2-like" evidence="4">
    <location>
        <begin position="18"/>
        <end position="191"/>
    </location>
</feature>
<accession>A0A844G2Z6</accession>
<dbReference type="InterPro" id="IPR029044">
    <property type="entry name" value="Nucleotide-diphossugar_trans"/>
</dbReference>
<dbReference type="PANTHER" id="PTHR22916">
    <property type="entry name" value="GLYCOSYLTRANSFERASE"/>
    <property type="match status" value="1"/>
</dbReference>
<keyword evidence="3" id="KW-0812">Transmembrane</keyword>
<sequence length="365" mass="41679">MVRGRRGRAMPDKRPLLSIIVPVYNTSERLEACLESLLAQTAADLELILVDDGSTDRSADICRAFQSRDPGRIRFFSGPNRGVSAARNRGLDAAAGEWIAFCDSDDRADPELYRVLHANAVARNAELSCCAIRRIAPDGERILTDFPFRGESAVMERGEIIERFFLPLLCGRPECNGFLVCCLFRRDLVEKRKIRFVENLSMKEDELFLLEYLLLVRRLTATERPLYDYLRFEASLCATYYKEGSDLDRERNWVLRARKQREIFRNSGLAERYPELAAEFRLREYYHAAQSVCCDPSCGAAARRARLKLLAERARREDGGGGSGTGGLFWFFLLHCLPLLPLLCHAKRKKDAFGRRRRRNAGKVQ</sequence>